<sequence>MDVKKFQAALTHLKAGGLVIVTDDESRKSEGDLVGLGAVVTPGKVNFMTKYARGLMCAPVGPEIAQRLALPQMTADNTDPFGTAFTLSVDHRTTTTGISAYDRAATIKALADPQSQPADFYRPGHIFPLTAQKDGVLSRDGHTEAAVDLARLVGLTPVAYICEILQEDGHMARRPRLVEMADEYGLPLLTVADIKTYRRLQVSDELTPVKLPTAYGDFKLVPFPDETLALTKGNWTVDEPVLVRLHSECLTGDVFGSERCDCGPQLHAAMQKVTEVGQGAIIYLRQEGRGIGLLNKLKAYHLQGNGLDTVEANQALGFAEDERDYQEAAQILRHLGITKVRLMTNNPDKIEQLRAAGIEVVERVPLELPPTAANRRYLKTKQEKLQHYLHL</sequence>
<evidence type="ECO:0000256" key="9">
    <source>
        <dbReference type="ARBA" id="ARBA00022741"/>
    </source>
</evidence>
<name>A0A0R1V9Z9_9LACO</name>
<dbReference type="CDD" id="cd00641">
    <property type="entry name" value="GTP_cyclohydro2"/>
    <property type="match status" value="1"/>
</dbReference>
<feature type="binding site" evidence="17">
    <location>
        <position position="262"/>
    </location>
    <ligand>
        <name>Zn(2+)</name>
        <dbReference type="ChEBI" id="CHEBI:29105"/>
        <note>catalytic</note>
    </ligand>
</feature>
<feature type="site" description="Essential for catalytic activity" evidence="18">
    <location>
        <position position="163"/>
    </location>
</feature>
<feature type="binding site" evidence="17">
    <location>
        <position position="344"/>
    </location>
    <ligand>
        <name>GTP</name>
        <dbReference type="ChEBI" id="CHEBI:37565"/>
    </ligand>
</feature>
<dbReference type="PATRIC" id="fig|1423749.3.peg.314"/>
<comment type="cofactor">
    <cofactor evidence="2">
        <name>Mn(2+)</name>
        <dbReference type="ChEBI" id="CHEBI:29035"/>
    </cofactor>
</comment>
<comment type="similarity">
    <text evidence="18">Belongs to the DHBP synthase family.</text>
</comment>
<keyword evidence="8 18" id="KW-0479">Metal-binding</keyword>
<keyword evidence="7 18" id="KW-0686">Riboflavin biosynthesis</keyword>
<feature type="binding site" evidence="18">
    <location>
        <position position="32"/>
    </location>
    <ligand>
        <name>D-ribulose 5-phosphate</name>
        <dbReference type="ChEBI" id="CHEBI:58121"/>
    </ligand>
</feature>
<evidence type="ECO:0000256" key="8">
    <source>
        <dbReference type="ARBA" id="ARBA00022723"/>
    </source>
</evidence>
<evidence type="ECO:0000313" key="21">
    <source>
        <dbReference type="Proteomes" id="UP000051739"/>
    </source>
</evidence>
<dbReference type="EC" id="4.1.99.12" evidence="18"/>
<feature type="active site" description="Proton acceptor" evidence="17">
    <location>
        <position position="321"/>
    </location>
</feature>
<evidence type="ECO:0000256" key="7">
    <source>
        <dbReference type="ARBA" id="ARBA00022619"/>
    </source>
</evidence>
<feature type="binding site" evidence="17">
    <location>
        <position position="309"/>
    </location>
    <ligand>
        <name>GTP</name>
        <dbReference type="ChEBI" id="CHEBI:37565"/>
    </ligand>
</feature>
<feature type="active site" description="Nucleophile" evidence="17">
    <location>
        <position position="323"/>
    </location>
</feature>
<dbReference type="Pfam" id="PF00925">
    <property type="entry name" value="GTP_cyclohydro2"/>
    <property type="match status" value="1"/>
</dbReference>
<comment type="cofactor">
    <cofactor evidence="18">
        <name>Mg(2+)</name>
        <dbReference type="ChEBI" id="CHEBI:18420"/>
    </cofactor>
    <cofactor evidence="18">
        <name>Mn(2+)</name>
        <dbReference type="ChEBI" id="CHEBI:29035"/>
    </cofactor>
    <text evidence="18">Binds 2 divalent metal cations per subunit. Magnesium or manganese.</text>
</comment>
<comment type="subunit">
    <text evidence="18">Homodimer.</text>
</comment>
<keyword evidence="14 18" id="KW-0464">Manganese</keyword>
<dbReference type="PANTHER" id="PTHR21327">
    <property type="entry name" value="GTP CYCLOHYDROLASE II-RELATED"/>
    <property type="match status" value="1"/>
</dbReference>
<keyword evidence="9 17" id="KW-0547">Nucleotide-binding</keyword>
<dbReference type="InterPro" id="IPR036144">
    <property type="entry name" value="RibA-like_sf"/>
</dbReference>
<evidence type="ECO:0000256" key="1">
    <source>
        <dbReference type="ARBA" id="ARBA00000141"/>
    </source>
</evidence>
<dbReference type="UniPathway" id="UPA00275">
    <property type="reaction ID" value="UER00399"/>
</dbReference>
<dbReference type="InterPro" id="IPR032677">
    <property type="entry name" value="GTP_cyclohydro_II"/>
</dbReference>
<comment type="pathway">
    <text evidence="5 18">Cofactor biosynthesis; riboflavin biosynthesis; 2-hydroxy-3-oxobutyl phosphate from D-ribulose 5-phosphate: step 1/1.</text>
</comment>
<keyword evidence="13 17" id="KW-0342">GTP-binding</keyword>
<dbReference type="NCBIfam" id="TIGR00506">
    <property type="entry name" value="ribB"/>
    <property type="match status" value="1"/>
</dbReference>
<evidence type="ECO:0000256" key="15">
    <source>
        <dbReference type="ARBA" id="ARBA00023239"/>
    </source>
</evidence>
<comment type="catalytic activity">
    <reaction evidence="16 17">
        <text>GTP + 4 H2O = 2,5-diamino-6-hydroxy-4-(5-phosphoribosylamino)-pyrimidine + formate + 2 phosphate + 3 H(+)</text>
        <dbReference type="Rhea" id="RHEA:23704"/>
        <dbReference type="ChEBI" id="CHEBI:15377"/>
        <dbReference type="ChEBI" id="CHEBI:15378"/>
        <dbReference type="ChEBI" id="CHEBI:15740"/>
        <dbReference type="ChEBI" id="CHEBI:37565"/>
        <dbReference type="ChEBI" id="CHEBI:43474"/>
        <dbReference type="ChEBI" id="CHEBI:58614"/>
        <dbReference type="EC" id="3.5.4.25"/>
    </reaction>
</comment>
<keyword evidence="10 17" id="KW-0378">Hydrolase</keyword>
<evidence type="ECO:0000256" key="17">
    <source>
        <dbReference type="HAMAP-Rule" id="MF_00179"/>
    </source>
</evidence>
<comment type="pathway">
    <text evidence="4 17">Cofactor biosynthesis; riboflavin biosynthesis; 5-amino-6-(D-ribitylamino)uracil from GTP: step 1/4.</text>
</comment>
<keyword evidence="15 18" id="KW-0456">Lyase</keyword>
<protein>
    <recommendedName>
        <fullName evidence="17 18">Multifunctional fusion protein</fullName>
    </recommendedName>
    <domain>
        <recommendedName>
            <fullName evidence="17">GTP cyclohydrolase-2</fullName>
            <ecNumber evidence="17">3.5.4.25</ecNumber>
        </recommendedName>
        <alternativeName>
            <fullName evidence="17">GTP cyclohydrolase II</fullName>
        </alternativeName>
    </domain>
    <domain>
        <recommendedName>
            <fullName evidence="18">3,4-dihydroxy-2-butanone 4-phosphate synthase</fullName>
            <shortName evidence="18">DHBP synthase</shortName>
            <ecNumber evidence="18">4.1.99.12</ecNumber>
        </recommendedName>
    </domain>
</protein>
<dbReference type="EC" id="3.5.4.25" evidence="17"/>
<accession>A0A0R1V9Z9</accession>
<evidence type="ECO:0000256" key="6">
    <source>
        <dbReference type="ARBA" id="ARBA00005520"/>
    </source>
</evidence>
<evidence type="ECO:0000256" key="16">
    <source>
        <dbReference type="ARBA" id="ARBA00049295"/>
    </source>
</evidence>
<feature type="binding site" evidence="17">
    <location>
        <begin position="287"/>
        <end position="289"/>
    </location>
    <ligand>
        <name>GTP</name>
        <dbReference type="ChEBI" id="CHEBI:37565"/>
    </ligand>
</feature>
<feature type="binding site" evidence="17">
    <location>
        <position position="349"/>
    </location>
    <ligand>
        <name>GTP</name>
        <dbReference type="ChEBI" id="CHEBI:37565"/>
    </ligand>
</feature>
<dbReference type="GO" id="GO:0005525">
    <property type="term" value="F:GTP binding"/>
    <property type="evidence" value="ECO:0007669"/>
    <property type="project" value="UniProtKB-KW"/>
</dbReference>
<dbReference type="GO" id="GO:0030145">
    <property type="term" value="F:manganese ion binding"/>
    <property type="evidence" value="ECO:0007669"/>
    <property type="project" value="UniProtKB-UniRule"/>
</dbReference>
<comment type="function">
    <text evidence="17">Catalyzes the conversion of GTP to 2,5-diamino-6-ribosylamino-4(3H)-pyrimidinone 5'-phosphate (DARP), formate and pyrophosphate.</text>
</comment>
<dbReference type="NCBIfam" id="TIGR00505">
    <property type="entry name" value="ribA"/>
    <property type="match status" value="1"/>
</dbReference>
<evidence type="ECO:0000256" key="10">
    <source>
        <dbReference type="ARBA" id="ARBA00022801"/>
    </source>
</evidence>
<feature type="binding site" evidence="17">
    <location>
        <position position="260"/>
    </location>
    <ligand>
        <name>Zn(2+)</name>
        <dbReference type="ChEBI" id="CHEBI:29105"/>
        <note>catalytic</note>
    </ligand>
</feature>
<dbReference type="Proteomes" id="UP000051739">
    <property type="component" value="Unassembled WGS sequence"/>
</dbReference>
<evidence type="ECO:0000256" key="18">
    <source>
        <dbReference type="HAMAP-Rule" id="MF_00180"/>
    </source>
</evidence>
<dbReference type="RefSeq" id="WP_056937377.1">
    <property type="nucleotide sequence ID" value="NZ_AZFN01000012.1"/>
</dbReference>
<evidence type="ECO:0000259" key="19">
    <source>
        <dbReference type="Pfam" id="PF00925"/>
    </source>
</evidence>
<feature type="site" description="Essential for catalytic activity" evidence="18">
    <location>
        <position position="125"/>
    </location>
</feature>
<dbReference type="FunFam" id="3.40.50.10990:FF:000002">
    <property type="entry name" value="GTP cyclohydrolase-2"/>
    <property type="match status" value="1"/>
</dbReference>
<evidence type="ECO:0000256" key="2">
    <source>
        <dbReference type="ARBA" id="ARBA00001936"/>
    </source>
</evidence>
<dbReference type="Gene3D" id="3.90.870.10">
    <property type="entry name" value="DHBP synthase"/>
    <property type="match status" value="1"/>
</dbReference>
<comment type="caution">
    <text evidence="18">Lacks conserved residue(s) required for the propagation of feature annotation.</text>
</comment>
<dbReference type="SUPFAM" id="SSF55821">
    <property type="entry name" value="YrdC/RibB"/>
    <property type="match status" value="1"/>
</dbReference>
<dbReference type="FunFam" id="3.90.870.10:FF:000001">
    <property type="entry name" value="Riboflavin biosynthesis protein RibBA"/>
    <property type="match status" value="1"/>
</dbReference>
<dbReference type="SUPFAM" id="SSF142695">
    <property type="entry name" value="RibA-like"/>
    <property type="match status" value="1"/>
</dbReference>
<keyword evidence="11 17" id="KW-0862">Zinc</keyword>
<evidence type="ECO:0000256" key="5">
    <source>
        <dbReference type="ARBA" id="ARBA00004904"/>
    </source>
</evidence>
<feature type="binding site" evidence="17">
    <location>
        <position position="265"/>
    </location>
    <ligand>
        <name>GTP</name>
        <dbReference type="ChEBI" id="CHEBI:37565"/>
    </ligand>
</feature>
<evidence type="ECO:0000256" key="4">
    <source>
        <dbReference type="ARBA" id="ARBA00004853"/>
    </source>
</evidence>
<feature type="binding site" evidence="17">
    <location>
        <begin position="244"/>
        <end position="248"/>
    </location>
    <ligand>
        <name>GTP</name>
        <dbReference type="ChEBI" id="CHEBI:37565"/>
    </ligand>
</feature>
<proteinExistence type="inferred from homology"/>
<dbReference type="GO" id="GO:0008686">
    <property type="term" value="F:3,4-dihydroxy-2-butanone-4-phosphate synthase activity"/>
    <property type="evidence" value="ECO:0007669"/>
    <property type="project" value="UniProtKB-UniRule"/>
</dbReference>
<dbReference type="GO" id="GO:0003935">
    <property type="term" value="F:GTP cyclohydrolase II activity"/>
    <property type="evidence" value="ECO:0007669"/>
    <property type="project" value="UniProtKB-UniRule"/>
</dbReference>
<dbReference type="GO" id="GO:0009231">
    <property type="term" value="P:riboflavin biosynthetic process"/>
    <property type="evidence" value="ECO:0007669"/>
    <property type="project" value="UniProtKB-UniRule"/>
</dbReference>
<dbReference type="EMBL" id="AZFN01000012">
    <property type="protein sequence ID" value="KRM02343.1"/>
    <property type="molecule type" value="Genomic_DNA"/>
</dbReference>
<dbReference type="AlphaFoldDB" id="A0A0R1V9Z9"/>
<dbReference type="PIRSF" id="PIRSF001259">
    <property type="entry name" value="RibA"/>
    <property type="match status" value="1"/>
</dbReference>
<evidence type="ECO:0000256" key="12">
    <source>
        <dbReference type="ARBA" id="ARBA00022842"/>
    </source>
</evidence>
<comment type="function">
    <text evidence="3 18">Catalyzes the conversion of D-ribulose 5-phosphate to formate and 3,4-dihydroxy-2-butanone 4-phosphate.</text>
</comment>
<comment type="similarity">
    <text evidence="6">In the N-terminal section; belongs to the DHBP synthase family.</text>
</comment>
<evidence type="ECO:0000256" key="3">
    <source>
        <dbReference type="ARBA" id="ARBA00002284"/>
    </source>
</evidence>
<organism evidence="20 21">
    <name type="scientific">Limosilactobacillus gastricus DSM 16045</name>
    <dbReference type="NCBI Taxonomy" id="1423749"/>
    <lineage>
        <taxon>Bacteria</taxon>
        <taxon>Bacillati</taxon>
        <taxon>Bacillota</taxon>
        <taxon>Bacilli</taxon>
        <taxon>Lactobacillales</taxon>
        <taxon>Lactobacillaceae</taxon>
        <taxon>Limosilactobacillus</taxon>
    </lineage>
</organism>
<dbReference type="InterPro" id="IPR000926">
    <property type="entry name" value="RibA"/>
</dbReference>
<dbReference type="GO" id="GO:0005829">
    <property type="term" value="C:cytosol"/>
    <property type="evidence" value="ECO:0007669"/>
    <property type="project" value="TreeGrafter"/>
</dbReference>
<keyword evidence="12 18" id="KW-0460">Magnesium</keyword>
<dbReference type="Gene3D" id="3.40.50.10990">
    <property type="entry name" value="GTP cyclohydrolase II"/>
    <property type="match status" value="1"/>
</dbReference>
<dbReference type="PANTHER" id="PTHR21327:SF18">
    <property type="entry name" value="3,4-DIHYDROXY-2-BUTANONE 4-PHOSPHATE SYNTHASE"/>
    <property type="match status" value="1"/>
</dbReference>
<dbReference type="HAMAP" id="MF_00180">
    <property type="entry name" value="RibB"/>
    <property type="match status" value="1"/>
</dbReference>
<dbReference type="HAMAP" id="MF_00179">
    <property type="entry name" value="RibA"/>
    <property type="match status" value="1"/>
</dbReference>
<comment type="cofactor">
    <cofactor evidence="17">
        <name>Zn(2+)</name>
        <dbReference type="ChEBI" id="CHEBI:29105"/>
    </cofactor>
    <text evidence="17">Binds 1 zinc ion per subunit.</text>
</comment>
<feature type="domain" description="GTP cyclohydrolase II" evidence="19">
    <location>
        <begin position="209"/>
        <end position="365"/>
    </location>
</feature>
<gene>
    <name evidence="18" type="primary">ribB</name>
    <name evidence="17" type="synonym">ribA</name>
    <name evidence="20" type="ORF">FC60_GL000313</name>
</gene>
<dbReference type="NCBIfam" id="NF001591">
    <property type="entry name" value="PRK00393.1"/>
    <property type="match status" value="1"/>
</dbReference>
<feature type="binding site" evidence="17">
    <location>
        <position position="249"/>
    </location>
    <ligand>
        <name>Zn(2+)</name>
        <dbReference type="ChEBI" id="CHEBI:29105"/>
        <note>catalytic</note>
    </ligand>
</feature>
<evidence type="ECO:0000256" key="14">
    <source>
        <dbReference type="ARBA" id="ARBA00023211"/>
    </source>
</evidence>
<dbReference type="GO" id="GO:0008270">
    <property type="term" value="F:zinc ion binding"/>
    <property type="evidence" value="ECO:0007669"/>
    <property type="project" value="UniProtKB-UniRule"/>
</dbReference>
<keyword evidence="21" id="KW-1185">Reference proteome</keyword>
<evidence type="ECO:0000256" key="11">
    <source>
        <dbReference type="ARBA" id="ARBA00022833"/>
    </source>
</evidence>
<dbReference type="Pfam" id="PF00926">
    <property type="entry name" value="DHBP_synthase"/>
    <property type="match status" value="1"/>
</dbReference>
<dbReference type="InterPro" id="IPR017945">
    <property type="entry name" value="DHBP_synth_RibB-like_a/b_dom"/>
</dbReference>
<comment type="caution">
    <text evidence="20">The sequence shown here is derived from an EMBL/GenBank/DDBJ whole genome shotgun (WGS) entry which is preliminary data.</text>
</comment>
<evidence type="ECO:0000256" key="13">
    <source>
        <dbReference type="ARBA" id="ARBA00023134"/>
    </source>
</evidence>
<reference evidence="20 21" key="1">
    <citation type="journal article" date="2015" name="Genome Announc.">
        <title>Expanding the biotechnology potential of lactobacilli through comparative genomics of 213 strains and associated genera.</title>
        <authorList>
            <person name="Sun Z."/>
            <person name="Harris H.M."/>
            <person name="McCann A."/>
            <person name="Guo C."/>
            <person name="Argimon S."/>
            <person name="Zhang W."/>
            <person name="Yang X."/>
            <person name="Jeffery I.B."/>
            <person name="Cooney J.C."/>
            <person name="Kagawa T.F."/>
            <person name="Liu W."/>
            <person name="Song Y."/>
            <person name="Salvetti E."/>
            <person name="Wrobel A."/>
            <person name="Rasinkangas P."/>
            <person name="Parkhill J."/>
            <person name="Rea M.C."/>
            <person name="O'Sullivan O."/>
            <person name="Ritari J."/>
            <person name="Douillard F.P."/>
            <person name="Paul Ross R."/>
            <person name="Yang R."/>
            <person name="Briner A.E."/>
            <person name="Felis G.E."/>
            <person name="de Vos W.M."/>
            <person name="Barrangou R."/>
            <person name="Klaenhammer T.R."/>
            <person name="Caufield P.W."/>
            <person name="Cui Y."/>
            <person name="Zhang H."/>
            <person name="O'Toole P.W."/>
        </authorList>
    </citation>
    <scope>NUCLEOTIDE SEQUENCE [LARGE SCALE GENOMIC DNA]</scope>
    <source>
        <strain evidence="20 21">DSM 16045</strain>
    </source>
</reference>
<feature type="binding site" evidence="18">
    <location>
        <position position="142"/>
    </location>
    <ligand>
        <name>Mg(2+)</name>
        <dbReference type="ChEBI" id="CHEBI:18420"/>
        <label>2</label>
    </ligand>
</feature>
<evidence type="ECO:0000313" key="20">
    <source>
        <dbReference type="EMBL" id="KRM02343.1"/>
    </source>
</evidence>
<dbReference type="InterPro" id="IPR000422">
    <property type="entry name" value="DHBP_synthase_RibB"/>
</dbReference>
<feature type="binding site" evidence="18">
    <location>
        <begin position="139"/>
        <end position="143"/>
    </location>
    <ligand>
        <name>D-ribulose 5-phosphate</name>
        <dbReference type="ChEBI" id="CHEBI:58121"/>
    </ligand>
</feature>
<dbReference type="GO" id="GO:0000287">
    <property type="term" value="F:magnesium ion binding"/>
    <property type="evidence" value="ECO:0007669"/>
    <property type="project" value="UniProtKB-UniRule"/>
</dbReference>
<comment type="similarity">
    <text evidence="17">Belongs to the GTP cyclohydrolase II family.</text>
</comment>
<comment type="catalytic activity">
    <reaction evidence="1 18">
        <text>D-ribulose 5-phosphate = (2S)-2-hydroxy-3-oxobutyl phosphate + formate + H(+)</text>
        <dbReference type="Rhea" id="RHEA:18457"/>
        <dbReference type="ChEBI" id="CHEBI:15378"/>
        <dbReference type="ChEBI" id="CHEBI:15740"/>
        <dbReference type="ChEBI" id="CHEBI:58121"/>
        <dbReference type="ChEBI" id="CHEBI:58830"/>
        <dbReference type="EC" id="4.1.99.12"/>
    </reaction>
</comment>